<proteinExistence type="predicted"/>
<accession>A0A5S9XZP3</accession>
<evidence type="ECO:0000313" key="2">
    <source>
        <dbReference type="EMBL" id="CAA0397723.1"/>
    </source>
</evidence>
<dbReference type="ExpressionAtlas" id="A0A5S9XZP3">
    <property type="expression patterns" value="baseline"/>
</dbReference>
<protein>
    <recommendedName>
        <fullName evidence="4">Secreted protein</fullName>
    </recommendedName>
</protein>
<gene>
    <name evidence="2" type="ORF">C24_LOCUS20422</name>
</gene>
<sequence>MMFLILILPSSLDIFSHTPSSSEVFFDIKGRRRIFNALVREIRINNSVGSCRLGLDSHKQPNRKPIQIPIKKQVNFYPFINF</sequence>
<feature type="signal peptide" evidence="1">
    <location>
        <begin position="1"/>
        <end position="16"/>
    </location>
</feature>
<keyword evidence="1" id="KW-0732">Signal</keyword>
<dbReference type="EMBL" id="CACSHJ010000095">
    <property type="protein sequence ID" value="CAA0397723.1"/>
    <property type="molecule type" value="Genomic_DNA"/>
</dbReference>
<name>A0A5S9XZP3_ARATH</name>
<feature type="chain" id="PRO_5025379370" description="Secreted protein" evidence="1">
    <location>
        <begin position="17"/>
        <end position="82"/>
    </location>
</feature>
<organism evidence="2 3">
    <name type="scientific">Arabidopsis thaliana</name>
    <name type="common">Mouse-ear cress</name>
    <dbReference type="NCBI Taxonomy" id="3702"/>
    <lineage>
        <taxon>Eukaryota</taxon>
        <taxon>Viridiplantae</taxon>
        <taxon>Streptophyta</taxon>
        <taxon>Embryophyta</taxon>
        <taxon>Tracheophyta</taxon>
        <taxon>Spermatophyta</taxon>
        <taxon>Magnoliopsida</taxon>
        <taxon>eudicotyledons</taxon>
        <taxon>Gunneridae</taxon>
        <taxon>Pentapetalae</taxon>
        <taxon>rosids</taxon>
        <taxon>malvids</taxon>
        <taxon>Brassicales</taxon>
        <taxon>Brassicaceae</taxon>
        <taxon>Camelineae</taxon>
        <taxon>Arabidopsis</taxon>
    </lineage>
</organism>
<evidence type="ECO:0000313" key="3">
    <source>
        <dbReference type="Proteomes" id="UP000434276"/>
    </source>
</evidence>
<evidence type="ECO:0008006" key="4">
    <source>
        <dbReference type="Google" id="ProtNLM"/>
    </source>
</evidence>
<dbReference type="AlphaFoldDB" id="A0A5S9XZP3"/>
<dbReference type="Proteomes" id="UP000434276">
    <property type="component" value="Unassembled WGS sequence"/>
</dbReference>
<reference evidence="2 3" key="1">
    <citation type="submission" date="2019-12" db="EMBL/GenBank/DDBJ databases">
        <authorList>
            <person name="Jiao W.-B."/>
            <person name="Schneeberger K."/>
        </authorList>
    </citation>
    <scope>NUCLEOTIDE SEQUENCE [LARGE SCALE GENOMIC DNA]</scope>
    <source>
        <strain evidence="3">cv. C24</strain>
    </source>
</reference>
<evidence type="ECO:0000256" key="1">
    <source>
        <dbReference type="SAM" id="SignalP"/>
    </source>
</evidence>